<evidence type="ECO:0000256" key="3">
    <source>
        <dbReference type="ARBA" id="ARBA00022692"/>
    </source>
</evidence>
<dbReference type="PROSITE" id="PS00218">
    <property type="entry name" value="AMINO_ACID_PERMEASE_1"/>
    <property type="match status" value="1"/>
</dbReference>
<evidence type="ECO:0000313" key="7">
    <source>
        <dbReference type="EMBL" id="OXB85899.1"/>
    </source>
</evidence>
<sequence>MEQSRPQLQKGLLPRHVQLIALGGMIGTGIFKGSAEAIHIAGPSVVLTYLIGGALLFWIMAALAEMAIAYPGSNVQHLIRRAFGFRLSWIVGWLYWLNWTLVTVVELLAAGSFLSYWFPSAPLWLLALLCACLIMGLNLFPVKYYGEAEFWLAGLKVAALVVFIVLGAGVWIGVIPNGIGGSFPSAGNGGWFPHGFAGTLSALLVVMFSYGGAELMGVAVTEMKDAEQVMPRVIRTTIWRVIGFYVLPMAIICGIMPWNTVSETNSPFVQVLEAVGLPGAAHVMNAVLLIAVLSAANTGVYATSRLLYTMAEQGEANRRLQRTTKHGVPLYGMGMVAVCIAAGVAGAYLAPGRIIGELMTIPGFTVLIVWMMIGAAQLKLRPHYKTKPFFQTKGFPYTTMAAVGALGAIWLGFLLQGEHRIGSLLCVAVLILLSIYSTVKEKQHQATKAPGRTA</sequence>
<organism evidence="7 8">
    <name type="scientific">Geobacillus thermocatenulatus</name>
    <dbReference type="NCBI Taxonomy" id="33938"/>
    <lineage>
        <taxon>Bacteria</taxon>
        <taxon>Bacillati</taxon>
        <taxon>Bacillota</taxon>
        <taxon>Bacilli</taxon>
        <taxon>Bacillales</taxon>
        <taxon>Anoxybacillaceae</taxon>
        <taxon>Geobacillus</taxon>
        <taxon>Geobacillus thermoleovorans group</taxon>
    </lineage>
</organism>
<keyword evidence="6" id="KW-0472">Membrane</keyword>
<dbReference type="PANTHER" id="PTHR43495:SF5">
    <property type="entry name" value="GAMMA-AMINOBUTYRIC ACID PERMEASE"/>
    <property type="match status" value="1"/>
</dbReference>
<evidence type="ECO:0000256" key="2">
    <source>
        <dbReference type="ARBA" id="ARBA00022448"/>
    </source>
</evidence>
<dbReference type="GO" id="GO:0016020">
    <property type="term" value="C:membrane"/>
    <property type="evidence" value="ECO:0007669"/>
    <property type="project" value="UniProtKB-SubCell"/>
</dbReference>
<protein>
    <submittedName>
        <fullName evidence="7">GABA permease (4-amino butyrate transport carrier)</fullName>
    </submittedName>
</protein>
<dbReference type="Pfam" id="PF00324">
    <property type="entry name" value="AA_permease"/>
    <property type="match status" value="1"/>
</dbReference>
<dbReference type="PANTHER" id="PTHR43495">
    <property type="entry name" value="GABA PERMEASE"/>
    <property type="match status" value="1"/>
</dbReference>
<proteinExistence type="predicted"/>
<dbReference type="KEGG" id="gtm:GT3921_10955"/>
<gene>
    <name evidence="7" type="ORF">B9L19_09870</name>
</gene>
<dbReference type="RefSeq" id="WP_047753125.1">
    <property type="nucleotide sequence ID" value="NZ_CP018058.1"/>
</dbReference>
<dbReference type="EMBL" id="NEWK01000002">
    <property type="protein sequence ID" value="OXB85899.1"/>
    <property type="molecule type" value="Genomic_DNA"/>
</dbReference>
<dbReference type="GO" id="GO:0055085">
    <property type="term" value="P:transmembrane transport"/>
    <property type="evidence" value="ECO:0007669"/>
    <property type="project" value="InterPro"/>
</dbReference>
<evidence type="ECO:0000256" key="5">
    <source>
        <dbReference type="ARBA" id="ARBA00022989"/>
    </source>
</evidence>
<dbReference type="InterPro" id="IPR004841">
    <property type="entry name" value="AA-permease/SLC12A_dom"/>
</dbReference>
<dbReference type="GO" id="GO:0006865">
    <property type="term" value="P:amino acid transport"/>
    <property type="evidence" value="ECO:0007669"/>
    <property type="project" value="UniProtKB-KW"/>
</dbReference>
<keyword evidence="4" id="KW-0029">Amino-acid transport</keyword>
<dbReference type="PIRSF" id="PIRSF006060">
    <property type="entry name" value="AA_transporter"/>
    <property type="match status" value="1"/>
</dbReference>
<evidence type="ECO:0000256" key="4">
    <source>
        <dbReference type="ARBA" id="ARBA00022970"/>
    </source>
</evidence>
<comment type="caution">
    <text evidence="7">The sequence shown here is derived from an EMBL/GenBank/DDBJ whole genome shotgun (WGS) entry which is preliminary data.</text>
</comment>
<name>A0A226Q2Q8_9BACL</name>
<dbReference type="AlphaFoldDB" id="A0A226Q2Q8"/>
<evidence type="ECO:0000256" key="1">
    <source>
        <dbReference type="ARBA" id="ARBA00004141"/>
    </source>
</evidence>
<dbReference type="InterPro" id="IPR004840">
    <property type="entry name" value="Amino_acid_permease_CS"/>
</dbReference>
<dbReference type="FunFam" id="1.20.1740.10:FF:000001">
    <property type="entry name" value="Amino acid permease"/>
    <property type="match status" value="1"/>
</dbReference>
<dbReference type="Proteomes" id="UP000198378">
    <property type="component" value="Unassembled WGS sequence"/>
</dbReference>
<keyword evidence="2" id="KW-0813">Transport</keyword>
<keyword evidence="8" id="KW-1185">Reference proteome</keyword>
<reference evidence="7 8" key="1">
    <citation type="submission" date="2017-05" db="EMBL/GenBank/DDBJ databases">
        <title>The genome sequence of Geobacillus thermocatenulatus DSM 730.</title>
        <authorList>
            <person name="Ramaloko W.T."/>
            <person name="Koen N."/>
            <person name="Polliack S."/>
            <person name="Aliyu H."/>
            <person name="Lebre P."/>
            <person name="Mohr T."/>
            <person name="Oswald F."/>
            <person name="Zwick M."/>
            <person name="Neumann A."/>
            <person name="Syldatk C."/>
            <person name="Cowan D."/>
            <person name="De Maayer P."/>
        </authorList>
    </citation>
    <scope>NUCLEOTIDE SEQUENCE [LARGE SCALE GENOMIC DNA]</scope>
    <source>
        <strain evidence="7 8">BGSC 93A1</strain>
    </source>
</reference>
<evidence type="ECO:0000313" key="8">
    <source>
        <dbReference type="Proteomes" id="UP000198378"/>
    </source>
</evidence>
<evidence type="ECO:0000256" key="6">
    <source>
        <dbReference type="ARBA" id="ARBA00023136"/>
    </source>
</evidence>
<dbReference type="Gene3D" id="1.20.1740.10">
    <property type="entry name" value="Amino acid/polyamine transporter I"/>
    <property type="match status" value="1"/>
</dbReference>
<keyword evidence="3" id="KW-0812">Transmembrane</keyword>
<comment type="subcellular location">
    <subcellularLocation>
        <location evidence="1">Membrane</location>
        <topology evidence="1">Multi-pass membrane protein</topology>
    </subcellularLocation>
</comment>
<accession>A0A226Q2Q8</accession>
<keyword evidence="5" id="KW-1133">Transmembrane helix</keyword>